<evidence type="ECO:0000313" key="4">
    <source>
        <dbReference type="EMBL" id="CAF4477795.1"/>
    </source>
</evidence>
<feature type="non-terminal residue" evidence="4">
    <location>
        <position position="80"/>
    </location>
</feature>
<dbReference type="GO" id="GO:0003924">
    <property type="term" value="F:GTPase activity"/>
    <property type="evidence" value="ECO:0007669"/>
    <property type="project" value="InterPro"/>
</dbReference>
<name>A0A8S2X601_9BILA</name>
<evidence type="ECO:0000313" key="5">
    <source>
        <dbReference type="Proteomes" id="UP000681967"/>
    </source>
</evidence>
<dbReference type="Proteomes" id="UP000681967">
    <property type="component" value="Unassembled WGS sequence"/>
</dbReference>
<dbReference type="AlphaFoldDB" id="A0A8S2X601"/>
<keyword evidence="2" id="KW-0342">GTP-binding</keyword>
<proteinExistence type="predicted"/>
<dbReference type="InterPro" id="IPR027417">
    <property type="entry name" value="P-loop_NTPase"/>
</dbReference>
<comment type="caution">
    <text evidence="4">The sequence shown here is derived from an EMBL/GenBank/DDBJ whole genome shotgun (WGS) entry which is preliminary data.</text>
</comment>
<dbReference type="EMBL" id="CAJOBH010072361">
    <property type="protein sequence ID" value="CAF4477795.1"/>
    <property type="molecule type" value="Genomic_DNA"/>
</dbReference>
<reference evidence="4" key="1">
    <citation type="submission" date="2021-02" db="EMBL/GenBank/DDBJ databases">
        <authorList>
            <person name="Nowell W R."/>
        </authorList>
    </citation>
    <scope>NUCLEOTIDE SEQUENCE</scope>
</reference>
<dbReference type="GO" id="GO:0005739">
    <property type="term" value="C:mitochondrion"/>
    <property type="evidence" value="ECO:0007669"/>
    <property type="project" value="TreeGrafter"/>
</dbReference>
<evidence type="ECO:0000256" key="2">
    <source>
        <dbReference type="ARBA" id="ARBA00023134"/>
    </source>
</evidence>
<dbReference type="GO" id="GO:0005525">
    <property type="term" value="F:GTP binding"/>
    <property type="evidence" value="ECO:0007669"/>
    <property type="project" value="UniProtKB-KW"/>
</dbReference>
<protein>
    <recommendedName>
        <fullName evidence="3">Tr-type G domain-containing protein</fullName>
    </recommendedName>
</protein>
<dbReference type="PANTHER" id="PTHR43381:SF4">
    <property type="entry name" value="EUKARYOTIC TRANSLATION INITIATION FACTOR 5B"/>
    <property type="match status" value="1"/>
</dbReference>
<dbReference type="InterPro" id="IPR000795">
    <property type="entry name" value="T_Tr_GTP-bd_dom"/>
</dbReference>
<gene>
    <name evidence="4" type="ORF">BYL167_LOCUS34979</name>
</gene>
<organism evidence="4 5">
    <name type="scientific">Rotaria magnacalcarata</name>
    <dbReference type="NCBI Taxonomy" id="392030"/>
    <lineage>
        <taxon>Eukaryota</taxon>
        <taxon>Metazoa</taxon>
        <taxon>Spiralia</taxon>
        <taxon>Gnathifera</taxon>
        <taxon>Rotifera</taxon>
        <taxon>Eurotatoria</taxon>
        <taxon>Bdelloidea</taxon>
        <taxon>Philodinida</taxon>
        <taxon>Philodinidae</taxon>
        <taxon>Rotaria</taxon>
    </lineage>
</organism>
<dbReference type="InterPro" id="IPR015760">
    <property type="entry name" value="TIF_IF2"/>
</dbReference>
<feature type="non-terminal residue" evidence="4">
    <location>
        <position position="1"/>
    </location>
</feature>
<evidence type="ECO:0000259" key="3">
    <source>
        <dbReference type="Pfam" id="PF00009"/>
    </source>
</evidence>
<accession>A0A8S2X601</accession>
<sequence>ICVLGHVDTGKTKILDNLRRTHVQDGEAGGITQQIGATNVPLETLRERTKMCRKLITREGDYLIPGLLIIDTPGHESFKN</sequence>
<dbReference type="Pfam" id="PF00009">
    <property type="entry name" value="GTP_EFTU"/>
    <property type="match status" value="1"/>
</dbReference>
<feature type="domain" description="Tr-type G" evidence="3">
    <location>
        <begin position="1"/>
        <end position="79"/>
    </location>
</feature>
<evidence type="ECO:0000256" key="1">
    <source>
        <dbReference type="ARBA" id="ARBA00022741"/>
    </source>
</evidence>
<dbReference type="PANTHER" id="PTHR43381">
    <property type="entry name" value="TRANSLATION INITIATION FACTOR IF-2-RELATED"/>
    <property type="match status" value="1"/>
</dbReference>
<dbReference type="Gene3D" id="3.40.50.300">
    <property type="entry name" value="P-loop containing nucleotide triphosphate hydrolases"/>
    <property type="match status" value="1"/>
</dbReference>
<dbReference type="SUPFAM" id="SSF52540">
    <property type="entry name" value="P-loop containing nucleoside triphosphate hydrolases"/>
    <property type="match status" value="1"/>
</dbReference>
<dbReference type="GO" id="GO:0003743">
    <property type="term" value="F:translation initiation factor activity"/>
    <property type="evidence" value="ECO:0007669"/>
    <property type="project" value="TreeGrafter"/>
</dbReference>
<keyword evidence="1" id="KW-0547">Nucleotide-binding</keyword>